<organism evidence="12 13">
    <name type="scientific">Lophium mytilinum</name>
    <dbReference type="NCBI Taxonomy" id="390894"/>
    <lineage>
        <taxon>Eukaryota</taxon>
        <taxon>Fungi</taxon>
        <taxon>Dikarya</taxon>
        <taxon>Ascomycota</taxon>
        <taxon>Pezizomycotina</taxon>
        <taxon>Dothideomycetes</taxon>
        <taxon>Pleosporomycetidae</taxon>
        <taxon>Mytilinidiales</taxon>
        <taxon>Mytilinidiaceae</taxon>
        <taxon>Lophium</taxon>
    </lineage>
</organism>
<feature type="transmembrane region" description="Helical" evidence="8">
    <location>
        <begin position="117"/>
        <end position="136"/>
    </location>
</feature>
<evidence type="ECO:0000256" key="7">
    <source>
        <dbReference type="SAM" id="MobiDB-lite"/>
    </source>
</evidence>
<keyword evidence="3" id="KW-0813">Transport</keyword>
<dbReference type="Pfam" id="PF13967">
    <property type="entry name" value="RSN1_TM"/>
    <property type="match status" value="1"/>
</dbReference>
<proteinExistence type="inferred from homology"/>
<feature type="transmembrane region" description="Helical" evidence="8">
    <location>
        <begin position="390"/>
        <end position="411"/>
    </location>
</feature>
<feature type="domain" description="CSC1/OSCA1-like 7TM region" evidence="9">
    <location>
        <begin position="384"/>
        <end position="665"/>
    </location>
</feature>
<dbReference type="EMBL" id="MU004200">
    <property type="protein sequence ID" value="KAF2488963.1"/>
    <property type="molecule type" value="Genomic_DNA"/>
</dbReference>
<dbReference type="PANTHER" id="PTHR13018:SF149">
    <property type="entry name" value="DOMAIN PROTEIN, PUTATIVE (AFU_ORTHOLOGUE AFUA_3G11660)-RELATED"/>
    <property type="match status" value="1"/>
</dbReference>
<name>A0A6A6QBG0_9PEZI</name>
<keyword evidence="6 8" id="KW-0472">Membrane</keyword>
<dbReference type="PANTHER" id="PTHR13018">
    <property type="entry name" value="PROBABLE MEMBRANE PROTEIN DUF221-RELATED"/>
    <property type="match status" value="1"/>
</dbReference>
<protein>
    <submittedName>
        <fullName evidence="12">DUF221-domain-containing protein</fullName>
    </submittedName>
</protein>
<evidence type="ECO:0000259" key="11">
    <source>
        <dbReference type="Pfam" id="PF14703"/>
    </source>
</evidence>
<feature type="transmembrane region" description="Helical" evidence="8">
    <location>
        <begin position="683"/>
        <end position="700"/>
    </location>
</feature>
<evidence type="ECO:0000256" key="3">
    <source>
        <dbReference type="ARBA" id="ARBA00022448"/>
    </source>
</evidence>
<dbReference type="AlphaFoldDB" id="A0A6A6QBG0"/>
<evidence type="ECO:0000256" key="2">
    <source>
        <dbReference type="ARBA" id="ARBA00007779"/>
    </source>
</evidence>
<dbReference type="Pfam" id="PF02714">
    <property type="entry name" value="RSN1_7TM"/>
    <property type="match status" value="1"/>
</dbReference>
<feature type="transmembrane region" description="Helical" evidence="8">
    <location>
        <begin position="593"/>
        <end position="620"/>
    </location>
</feature>
<feature type="transmembrane region" description="Helical" evidence="8">
    <location>
        <begin position="32"/>
        <end position="53"/>
    </location>
</feature>
<comment type="similarity">
    <text evidence="2">Belongs to the CSC1 (TC 1.A.17) family.</text>
</comment>
<evidence type="ECO:0000256" key="4">
    <source>
        <dbReference type="ARBA" id="ARBA00022692"/>
    </source>
</evidence>
<keyword evidence="13" id="KW-1185">Reference proteome</keyword>
<dbReference type="Proteomes" id="UP000799750">
    <property type="component" value="Unassembled WGS sequence"/>
</dbReference>
<reference evidence="12" key="1">
    <citation type="journal article" date="2020" name="Stud. Mycol.">
        <title>101 Dothideomycetes genomes: a test case for predicting lifestyles and emergence of pathogens.</title>
        <authorList>
            <person name="Haridas S."/>
            <person name="Albert R."/>
            <person name="Binder M."/>
            <person name="Bloem J."/>
            <person name="Labutti K."/>
            <person name="Salamov A."/>
            <person name="Andreopoulos B."/>
            <person name="Baker S."/>
            <person name="Barry K."/>
            <person name="Bills G."/>
            <person name="Bluhm B."/>
            <person name="Cannon C."/>
            <person name="Castanera R."/>
            <person name="Culley D."/>
            <person name="Daum C."/>
            <person name="Ezra D."/>
            <person name="Gonzalez J."/>
            <person name="Henrissat B."/>
            <person name="Kuo A."/>
            <person name="Liang C."/>
            <person name="Lipzen A."/>
            <person name="Lutzoni F."/>
            <person name="Magnuson J."/>
            <person name="Mondo S."/>
            <person name="Nolan M."/>
            <person name="Ohm R."/>
            <person name="Pangilinan J."/>
            <person name="Park H.-J."/>
            <person name="Ramirez L."/>
            <person name="Alfaro M."/>
            <person name="Sun H."/>
            <person name="Tritt A."/>
            <person name="Yoshinaga Y."/>
            <person name="Zwiers L.-H."/>
            <person name="Turgeon B."/>
            <person name="Goodwin S."/>
            <person name="Spatafora J."/>
            <person name="Crous P."/>
            <person name="Grigoriev I."/>
        </authorList>
    </citation>
    <scope>NUCLEOTIDE SEQUENCE</scope>
    <source>
        <strain evidence="12">CBS 269.34</strain>
    </source>
</reference>
<evidence type="ECO:0000256" key="8">
    <source>
        <dbReference type="SAM" id="Phobius"/>
    </source>
</evidence>
<keyword evidence="4 8" id="KW-0812">Transmembrane</keyword>
<keyword evidence="5 8" id="KW-1133">Transmembrane helix</keyword>
<feature type="transmembrane region" description="Helical" evidence="8">
    <location>
        <begin position="480"/>
        <end position="502"/>
    </location>
</feature>
<evidence type="ECO:0000313" key="13">
    <source>
        <dbReference type="Proteomes" id="UP000799750"/>
    </source>
</evidence>
<evidence type="ECO:0000256" key="1">
    <source>
        <dbReference type="ARBA" id="ARBA00004141"/>
    </source>
</evidence>
<dbReference type="InterPro" id="IPR027815">
    <property type="entry name" value="CSC1/OSCA1-like_cyt"/>
</dbReference>
<evidence type="ECO:0000259" key="9">
    <source>
        <dbReference type="Pfam" id="PF02714"/>
    </source>
</evidence>
<evidence type="ECO:0000313" key="12">
    <source>
        <dbReference type="EMBL" id="KAF2488963.1"/>
    </source>
</evidence>
<evidence type="ECO:0000256" key="5">
    <source>
        <dbReference type="ARBA" id="ARBA00022989"/>
    </source>
</evidence>
<dbReference type="InterPro" id="IPR003864">
    <property type="entry name" value="CSC1/OSCA1-like_7TM"/>
</dbReference>
<feature type="domain" description="CSC1/OSCA1-like N-terminal transmembrane" evidence="10">
    <location>
        <begin position="32"/>
        <end position="183"/>
    </location>
</feature>
<dbReference type="InterPro" id="IPR045122">
    <property type="entry name" value="Csc1-like"/>
</dbReference>
<feature type="transmembrane region" description="Helical" evidence="8">
    <location>
        <begin position="431"/>
        <end position="453"/>
    </location>
</feature>
<accession>A0A6A6QBG0</accession>
<feature type="region of interest" description="Disordered" evidence="7">
    <location>
        <begin position="871"/>
        <end position="907"/>
    </location>
</feature>
<feature type="domain" description="CSC1/OSCA1-like cytosolic" evidence="11">
    <location>
        <begin position="207"/>
        <end position="373"/>
    </location>
</feature>
<comment type="subcellular location">
    <subcellularLocation>
        <location evidence="1">Membrane</location>
        <topology evidence="1">Multi-pass membrane protein</topology>
    </subcellularLocation>
</comment>
<feature type="transmembrane region" description="Helical" evidence="8">
    <location>
        <begin position="651"/>
        <end position="671"/>
    </location>
</feature>
<gene>
    <name evidence="12" type="ORF">BU16DRAFT_219386</name>
</gene>
<sequence length="978" mass="109112">MSLVPRQTQSGTDDFLDLIADPFQTDIQATSIYAALVWSFAVSGALFLLFCYLRPRSPTVYAPRAKHADEKHAPPPISRAPLAWFSPTTKISEHELVEKIGLDAVVFLRFVRMLRNIFLVLTVFGCGILIPVNVLGGHDVYEHYGNVATLMKFTPQYIFGGKFWAFVAVAYLFQGTVCGFVWWNYGKVWQLRRAYFNSVDYRASLHSRTLLLTQIPKASRTDSGIADLVESAKPAPSVPRTAIARNVKDLPKLIEEHDHAVQKFEVVLAKYLKNPNRLPLQRPTCKPSKKDRKKYGKDKVDAIEYLTTRISALETAITEIRETVDKRNPMPYGFASYTHIEDAHAVAYASRKKGPGGSTIRLAPKPHDLLWQNLPMTPASRRARKFTDSIWMIALTLVFIVPNVLTSVFLSDFSHLGLFWKGFQTNLAAHPTGWGIAQGIAAPLVQTLLYLAIPTIFRRLHTHSGDYSKTSRERHVTSRLYAFFVFNNLVVFSLFGSFSRFVATVVAAKNISTWSAIRNGHLFSNIMISLCNLSTFWLTWQMQRNLGAATDLIQAWPLLYGSIRRRFFAPTPRELIALSAPQPFEYADYYNNFLFVATVGLCFGALQPLILPITAFYLAADGWFKTYLLQYVLITKTESGGAFWRMLANRLLLAVLLANAVIALVVGAQGIGSVQSVRGGGMLYAMIPLPFLLAGFKWYCKRTFDVRMQFYTTHSFAELEGAEGAAAPGDGSAGEKKRKRNDRVGVRFGHPALYRRLMTPMVHARSRHLLKELYAQHIENEDGFTTSRAGTGLGYSDVYMAEMDPEQLGTETGNAPATLPEVELVKEEDLDFENFKRRAEFREEHGGDGELYGRPDDLVSRPGTPSTMTTVTEFGGPAPSGGSTRASSVTRFGDGEADDRGTSYGRGYQRPRAVSVDVTIPDSRLGLGRAYEEDSESFTAQRLLGGEEGIARVRTGESSGIGFFGRETPETSYDAFRR</sequence>
<dbReference type="InterPro" id="IPR032880">
    <property type="entry name" value="CSC1/OSCA1-like_N"/>
</dbReference>
<dbReference type="OrthoDB" id="2150324at2759"/>
<dbReference type="GO" id="GO:0005227">
    <property type="term" value="F:calcium-activated cation channel activity"/>
    <property type="evidence" value="ECO:0007669"/>
    <property type="project" value="InterPro"/>
</dbReference>
<feature type="transmembrane region" description="Helical" evidence="8">
    <location>
        <begin position="163"/>
        <end position="183"/>
    </location>
</feature>
<evidence type="ECO:0000259" key="10">
    <source>
        <dbReference type="Pfam" id="PF13967"/>
    </source>
</evidence>
<evidence type="ECO:0000256" key="6">
    <source>
        <dbReference type="ARBA" id="ARBA00023136"/>
    </source>
</evidence>
<feature type="compositionally biased region" description="Polar residues" evidence="7">
    <location>
        <begin position="881"/>
        <end position="890"/>
    </location>
</feature>
<dbReference type="Pfam" id="PF14703">
    <property type="entry name" value="PHM7_cyt"/>
    <property type="match status" value="1"/>
</dbReference>
<dbReference type="GO" id="GO:0005886">
    <property type="term" value="C:plasma membrane"/>
    <property type="evidence" value="ECO:0007669"/>
    <property type="project" value="TreeGrafter"/>
</dbReference>